<evidence type="ECO:0000256" key="3">
    <source>
        <dbReference type="ARBA" id="ARBA00023277"/>
    </source>
</evidence>
<dbReference type="Gene3D" id="2.70.98.10">
    <property type="match status" value="1"/>
</dbReference>
<keyword evidence="5" id="KW-1185">Reference proteome</keyword>
<dbReference type="GO" id="GO:0004034">
    <property type="term" value="F:aldose 1-epimerase activity"/>
    <property type="evidence" value="ECO:0007669"/>
    <property type="project" value="TreeGrafter"/>
</dbReference>
<dbReference type="OrthoDB" id="9779408at2"/>
<dbReference type="PANTHER" id="PTHR10091:SF0">
    <property type="entry name" value="GALACTOSE MUTAROTASE"/>
    <property type="match status" value="1"/>
</dbReference>
<evidence type="ECO:0000256" key="2">
    <source>
        <dbReference type="ARBA" id="ARBA00023235"/>
    </source>
</evidence>
<gene>
    <name evidence="4" type="ORF">SAMN06265370_103128</name>
</gene>
<evidence type="ECO:0000313" key="5">
    <source>
        <dbReference type="Proteomes" id="UP000198417"/>
    </source>
</evidence>
<accession>A0A238VT97</accession>
<evidence type="ECO:0000313" key="4">
    <source>
        <dbReference type="EMBL" id="SNR37466.1"/>
    </source>
</evidence>
<dbReference type="PANTHER" id="PTHR10091">
    <property type="entry name" value="ALDOSE-1-EPIMERASE"/>
    <property type="match status" value="1"/>
</dbReference>
<name>A0A238VT97_9RHOB</name>
<dbReference type="InterPro" id="IPR011013">
    <property type="entry name" value="Gal_mutarotase_sf_dom"/>
</dbReference>
<dbReference type="GO" id="GO:0006006">
    <property type="term" value="P:glucose metabolic process"/>
    <property type="evidence" value="ECO:0007669"/>
    <property type="project" value="TreeGrafter"/>
</dbReference>
<sequence length="318" mass="34732">MTPSDPIQSHTLRDGDVEITVLSMGCVVQHWRVGGVPVVLGYADPESYRTNPVAMGALCGRVVNRIRDARFELNGQVWPLNVNAPPHHIHGGSGGFGLRNWILSPEGDRAVTLRLHSPHLDQGYPGAVDAEVKMTLDGHRLSYEMMVRPDRETPINLAQHLYFNLMGFGGVRDHALRLAASHYTPNGPDLMPTGEIADVTGTPYDFRTPKVLAEADPARTGWDGNVVLDDTDGPQAEVTAPNGMRLRLWTDQRGIQLYTSNTLGPHAETNGSAAHAPFAGICLEAQNLPGALMHPQFGSILCTPDRPYRQHLQIEITP</sequence>
<dbReference type="SUPFAM" id="SSF74650">
    <property type="entry name" value="Galactose mutarotase-like"/>
    <property type="match status" value="1"/>
</dbReference>
<dbReference type="AlphaFoldDB" id="A0A238VT97"/>
<dbReference type="CDD" id="cd09019">
    <property type="entry name" value="galactose_mutarotase_like"/>
    <property type="match status" value="1"/>
</dbReference>
<dbReference type="RefSeq" id="WP_089269444.1">
    <property type="nucleotide sequence ID" value="NZ_FZNN01000003.1"/>
</dbReference>
<dbReference type="Pfam" id="PF01263">
    <property type="entry name" value="Aldose_epim"/>
    <property type="match status" value="1"/>
</dbReference>
<proteinExistence type="inferred from homology"/>
<reference evidence="4 5" key="1">
    <citation type="submission" date="2017-06" db="EMBL/GenBank/DDBJ databases">
        <authorList>
            <person name="Kim H.J."/>
            <person name="Triplett B.A."/>
        </authorList>
    </citation>
    <scope>NUCLEOTIDE SEQUENCE [LARGE SCALE GENOMIC DNA]</scope>
    <source>
        <strain evidence="4 5">DSM 29052</strain>
    </source>
</reference>
<dbReference type="InterPro" id="IPR047215">
    <property type="entry name" value="Galactose_mutarotase-like"/>
</dbReference>
<keyword evidence="3" id="KW-0119">Carbohydrate metabolism</keyword>
<dbReference type="GO" id="GO:0033499">
    <property type="term" value="P:galactose catabolic process via UDP-galactose, Leloir pathway"/>
    <property type="evidence" value="ECO:0007669"/>
    <property type="project" value="TreeGrafter"/>
</dbReference>
<dbReference type="GO" id="GO:0030246">
    <property type="term" value="F:carbohydrate binding"/>
    <property type="evidence" value="ECO:0007669"/>
    <property type="project" value="InterPro"/>
</dbReference>
<keyword evidence="2" id="KW-0413">Isomerase</keyword>
<organism evidence="4 5">
    <name type="scientific">Puniceibacterium sediminis</name>
    <dbReference type="NCBI Taxonomy" id="1608407"/>
    <lineage>
        <taxon>Bacteria</taxon>
        <taxon>Pseudomonadati</taxon>
        <taxon>Pseudomonadota</taxon>
        <taxon>Alphaproteobacteria</taxon>
        <taxon>Rhodobacterales</taxon>
        <taxon>Paracoccaceae</taxon>
        <taxon>Puniceibacterium</taxon>
    </lineage>
</organism>
<dbReference type="Proteomes" id="UP000198417">
    <property type="component" value="Unassembled WGS sequence"/>
</dbReference>
<protein>
    <submittedName>
        <fullName evidence="4">Aldose 1-epimerase</fullName>
    </submittedName>
</protein>
<evidence type="ECO:0000256" key="1">
    <source>
        <dbReference type="ARBA" id="ARBA00006206"/>
    </source>
</evidence>
<dbReference type="InterPro" id="IPR008183">
    <property type="entry name" value="Aldose_1/G6P_1-epimerase"/>
</dbReference>
<dbReference type="EMBL" id="FZNN01000003">
    <property type="protein sequence ID" value="SNR37466.1"/>
    <property type="molecule type" value="Genomic_DNA"/>
</dbReference>
<comment type="similarity">
    <text evidence="1">Belongs to the aldose epimerase family.</text>
</comment>
<dbReference type="InterPro" id="IPR014718">
    <property type="entry name" value="GH-type_carb-bd"/>
</dbReference>